<organism evidence="12">
    <name type="scientific">Schistosoma curassoni</name>
    <dbReference type="NCBI Taxonomy" id="6186"/>
    <lineage>
        <taxon>Eukaryota</taxon>
        <taxon>Metazoa</taxon>
        <taxon>Spiralia</taxon>
        <taxon>Lophotrochozoa</taxon>
        <taxon>Platyhelminthes</taxon>
        <taxon>Trematoda</taxon>
        <taxon>Digenea</taxon>
        <taxon>Strigeidida</taxon>
        <taxon>Schistosomatoidea</taxon>
        <taxon>Schistosomatidae</taxon>
        <taxon>Schistosoma</taxon>
    </lineage>
</organism>
<keyword evidence="7" id="KW-0406">Ion transport</keyword>
<evidence type="ECO:0000256" key="9">
    <source>
        <dbReference type="SAM" id="Phobius"/>
    </source>
</evidence>
<keyword evidence="6 9" id="KW-1133">Transmembrane helix</keyword>
<evidence type="ECO:0000256" key="8">
    <source>
        <dbReference type="ARBA" id="ARBA00023136"/>
    </source>
</evidence>
<comment type="subcellular location">
    <subcellularLocation>
        <location evidence="1">Membrane</location>
        <topology evidence="1">Multi-pass membrane protein</topology>
    </subcellularLocation>
</comment>
<accession>A0A183KSE9</accession>
<keyword evidence="11" id="KW-1185">Reference proteome</keyword>
<protein>
    <submittedName>
        <fullName evidence="12">Cornichon family AMPA receptor auxiliary protein 2</fullName>
    </submittedName>
</protein>
<evidence type="ECO:0000256" key="4">
    <source>
        <dbReference type="ARBA" id="ARBA00022692"/>
    </source>
</evidence>
<evidence type="ECO:0000313" key="10">
    <source>
        <dbReference type="EMBL" id="VDP64656.1"/>
    </source>
</evidence>
<keyword evidence="3" id="KW-0813">Transport</keyword>
<evidence type="ECO:0000256" key="3">
    <source>
        <dbReference type="ARBA" id="ARBA00022448"/>
    </source>
</evidence>
<evidence type="ECO:0000256" key="5">
    <source>
        <dbReference type="ARBA" id="ARBA00022781"/>
    </source>
</evidence>
<feature type="transmembrane region" description="Helical" evidence="9">
    <location>
        <begin position="6"/>
        <end position="25"/>
    </location>
</feature>
<reference evidence="10 11" key="2">
    <citation type="submission" date="2018-11" db="EMBL/GenBank/DDBJ databases">
        <authorList>
            <consortium name="Pathogen Informatics"/>
        </authorList>
    </citation>
    <scope>NUCLEOTIDE SEQUENCE [LARGE SCALE GENOMIC DNA]</scope>
    <source>
        <strain evidence="10">Dakar</strain>
        <strain evidence="11">Dakar, Senegal</strain>
    </source>
</reference>
<evidence type="ECO:0000256" key="2">
    <source>
        <dbReference type="ARBA" id="ARBA00008328"/>
    </source>
</evidence>
<comment type="similarity">
    <text evidence="2">Belongs to the V-ATPase e1/e2 subunit family.</text>
</comment>
<dbReference type="GO" id="GO:0033179">
    <property type="term" value="C:proton-transporting V-type ATPase, V0 domain"/>
    <property type="evidence" value="ECO:0007669"/>
    <property type="project" value="InterPro"/>
</dbReference>
<dbReference type="EMBL" id="UZAK01040481">
    <property type="protein sequence ID" value="VDP64656.1"/>
    <property type="molecule type" value="Genomic_DNA"/>
</dbReference>
<dbReference type="Pfam" id="PF05493">
    <property type="entry name" value="ATP_synt_H"/>
    <property type="match status" value="1"/>
</dbReference>
<dbReference type="AlphaFoldDB" id="A0A183KSE9"/>
<keyword evidence="8 9" id="KW-0472">Membrane</keyword>
<keyword evidence="4 9" id="KW-0812">Transmembrane</keyword>
<reference evidence="12" key="1">
    <citation type="submission" date="2016-06" db="UniProtKB">
        <authorList>
            <consortium name="WormBaseParasite"/>
        </authorList>
    </citation>
    <scope>IDENTIFICATION</scope>
</reference>
<proteinExistence type="inferred from homology"/>
<dbReference type="Proteomes" id="UP000279833">
    <property type="component" value="Unassembled WGS sequence"/>
</dbReference>
<dbReference type="STRING" id="6186.A0A183KSE9"/>
<dbReference type="InterPro" id="IPR008389">
    <property type="entry name" value="ATPase_V0-cplx_e1/e2_su"/>
</dbReference>
<name>A0A183KSE9_9TREM</name>
<dbReference type="GO" id="GO:0046961">
    <property type="term" value="F:proton-transporting ATPase activity, rotational mechanism"/>
    <property type="evidence" value="ECO:0007669"/>
    <property type="project" value="InterPro"/>
</dbReference>
<evidence type="ECO:0000256" key="6">
    <source>
        <dbReference type="ARBA" id="ARBA00022989"/>
    </source>
</evidence>
<evidence type="ECO:0000256" key="1">
    <source>
        <dbReference type="ARBA" id="ARBA00004141"/>
    </source>
</evidence>
<gene>
    <name evidence="10" type="ORF">SCUD_LOCUS17988</name>
</gene>
<evidence type="ECO:0000256" key="7">
    <source>
        <dbReference type="ARBA" id="ARBA00023065"/>
    </source>
</evidence>
<keyword evidence="5" id="KW-0375">Hydrogen ion transport</keyword>
<evidence type="ECO:0000313" key="11">
    <source>
        <dbReference type="Proteomes" id="UP000279833"/>
    </source>
</evidence>
<sequence>MLLMYFATFCNLFLTFILIYFSWLMSSMAQVNPLFGPILHRDTIRILQREWEVSFALQVISFLAN</sequence>
<evidence type="ECO:0000313" key="12">
    <source>
        <dbReference type="WBParaSite" id="SCUD_0001798901-mRNA-1"/>
    </source>
</evidence>
<dbReference type="WBParaSite" id="SCUD_0001798901-mRNA-1">
    <property type="protein sequence ID" value="SCUD_0001798901-mRNA-1"/>
    <property type="gene ID" value="SCUD_0001798901"/>
</dbReference>